<reference evidence="7 8" key="1">
    <citation type="submission" date="2014-03" db="EMBL/GenBank/DDBJ databases">
        <title>The genome of Kluyveromyces dobzhanskii.</title>
        <authorList>
            <person name="Nystedt B."/>
            <person name="Astrom S."/>
        </authorList>
    </citation>
    <scope>NUCLEOTIDE SEQUENCE [LARGE SCALE GENOMIC DNA]</scope>
    <source>
        <strain evidence="7 8">CBS 2104</strain>
    </source>
</reference>
<evidence type="ECO:0000259" key="6">
    <source>
        <dbReference type="Pfam" id="PF04825"/>
    </source>
</evidence>
<sequence>MNSTAHTPLGMPQNSNAHTQVRLNTKNGPLAQIWLASNLNSINRNIAKTNIVESVEEIAKAAGVNLDDESVEPITLRASGELLHGVVKVYSQKASYLLTDIGDLLSKVKSIFKGTLNKSVTIQLDTVAKLDQLLLQDAVTELDVLETPSLDFLKDVQLPEGFLAAERSMERQVQGAAPVPSVIVAQQQAWDMSLEVGRRFLADEDDDLNDIERHDSSHLKLDFDLGDSNQSTNNTKSWGEGTRATAGGEDVDGREVEGDLTIRNDNEEDDELLPITDDWDLGLNDIEHDVSEDASVHGSDRSVEVGRRADLEHSVHEDSHLDFDLELPKEPEAEYEDSREPSLPVQPLRKRAPRNMALINVKKLIVDDNSELEDSEIKGGPSESILLTSDNKAQSSVSKSKRNLDELYSDLDFLPPKIVSHFYRNEALKKPRTLLNSSNPDESDVDIDISLGMDGSMVHNSDPFDHQQMEYGNDTTGPRFADDEPPQLAEDNSMEQEEYQAIQSDEFITSSSVDTEKSQKIELNTGEIASKSTVEMASLLRSEMTTGEDTFEKIVKSKYKDEAVISKRMASKAFFELLSLATADCITLQQHETFGEITVLGKASLFEKFVAA</sequence>
<proteinExistence type="inferred from homology"/>
<dbReference type="InterPro" id="IPR006909">
    <property type="entry name" value="Rad21/Rec8_C_eu"/>
</dbReference>
<dbReference type="Pfam" id="PF04824">
    <property type="entry name" value="Rad21_Rec8"/>
    <property type="match status" value="1"/>
</dbReference>
<dbReference type="InterPro" id="IPR036390">
    <property type="entry name" value="WH_DNA-bd_sf"/>
</dbReference>
<dbReference type="InterPro" id="IPR039781">
    <property type="entry name" value="Rad21/Rec8-like"/>
</dbReference>
<dbReference type="PANTHER" id="PTHR12585:SF69">
    <property type="entry name" value="FI11703P"/>
    <property type="match status" value="1"/>
</dbReference>
<evidence type="ECO:0000313" key="8">
    <source>
        <dbReference type="Proteomes" id="UP000031516"/>
    </source>
</evidence>
<dbReference type="SUPFAM" id="SSF46785">
    <property type="entry name" value="Winged helix' DNA-binding domain"/>
    <property type="match status" value="1"/>
</dbReference>
<organism evidence="7 8">
    <name type="scientific">Kluyveromyces dobzhanskii CBS 2104</name>
    <dbReference type="NCBI Taxonomy" id="1427455"/>
    <lineage>
        <taxon>Eukaryota</taxon>
        <taxon>Fungi</taxon>
        <taxon>Dikarya</taxon>
        <taxon>Ascomycota</taxon>
        <taxon>Saccharomycotina</taxon>
        <taxon>Saccharomycetes</taxon>
        <taxon>Saccharomycetales</taxon>
        <taxon>Saccharomycetaceae</taxon>
        <taxon>Kluyveromyces</taxon>
    </lineage>
</organism>
<dbReference type="GO" id="GO:0007064">
    <property type="term" value="P:mitotic sister chromatid cohesion"/>
    <property type="evidence" value="ECO:0007669"/>
    <property type="project" value="TreeGrafter"/>
</dbReference>
<feature type="region of interest" description="Disordered" evidence="4">
    <location>
        <begin position="221"/>
        <end position="273"/>
    </location>
</feature>
<feature type="compositionally biased region" description="Polar residues" evidence="4">
    <location>
        <begin position="227"/>
        <end position="237"/>
    </location>
</feature>
<dbReference type="InterPro" id="IPR006910">
    <property type="entry name" value="Rad21_Rec8_N"/>
</dbReference>
<dbReference type="InterPro" id="IPR023093">
    <property type="entry name" value="ScpA-like_C"/>
</dbReference>
<name>A0A0A8LCV2_9SACH</name>
<evidence type="ECO:0000313" key="7">
    <source>
        <dbReference type="EMBL" id="CDO96087.1"/>
    </source>
</evidence>
<protein>
    <submittedName>
        <fullName evidence="7">WGS project CCBQ000000000 data, contig 00010</fullName>
    </submittedName>
</protein>
<feature type="domain" description="Rad21/Rec8-like protein C-terminal eukaryotic" evidence="5">
    <location>
        <begin position="565"/>
        <end position="601"/>
    </location>
</feature>
<comment type="caution">
    <text evidence="7">The sequence shown here is derived from an EMBL/GenBank/DDBJ whole genome shotgun (WGS) entry which is preliminary data.</text>
</comment>
<dbReference type="Proteomes" id="UP000031516">
    <property type="component" value="Unassembled WGS sequence"/>
</dbReference>
<dbReference type="Gene3D" id="1.10.10.580">
    <property type="entry name" value="Structural maintenance of chromosome 1. Chain E"/>
    <property type="match status" value="1"/>
</dbReference>
<dbReference type="GO" id="GO:0003682">
    <property type="term" value="F:chromatin binding"/>
    <property type="evidence" value="ECO:0007669"/>
    <property type="project" value="TreeGrafter"/>
</dbReference>
<dbReference type="GO" id="GO:0030892">
    <property type="term" value="C:mitotic cohesin complex"/>
    <property type="evidence" value="ECO:0007669"/>
    <property type="project" value="TreeGrafter"/>
</dbReference>
<evidence type="ECO:0000256" key="1">
    <source>
        <dbReference type="ARBA" id="ARBA00004123"/>
    </source>
</evidence>
<dbReference type="EMBL" id="CCBQ010000046">
    <property type="protein sequence ID" value="CDO96087.1"/>
    <property type="molecule type" value="Genomic_DNA"/>
</dbReference>
<comment type="similarity">
    <text evidence="2">Belongs to the rad21 family.</text>
</comment>
<dbReference type="OrthoDB" id="10071381at2759"/>
<feature type="region of interest" description="Disordered" evidence="4">
    <location>
        <begin position="370"/>
        <end position="391"/>
    </location>
</feature>
<dbReference type="GO" id="GO:1990414">
    <property type="term" value="P:replication-born double-strand break repair via sister chromatid exchange"/>
    <property type="evidence" value="ECO:0007669"/>
    <property type="project" value="TreeGrafter"/>
</dbReference>
<accession>A0A0A8LCV2</accession>
<dbReference type="AlphaFoldDB" id="A0A0A8LCV2"/>
<gene>
    <name evidence="7" type="ORF">KLDO_g4307.t1</name>
</gene>
<evidence type="ECO:0000256" key="4">
    <source>
        <dbReference type="SAM" id="MobiDB-lite"/>
    </source>
</evidence>
<dbReference type="GO" id="GO:0005634">
    <property type="term" value="C:nucleus"/>
    <property type="evidence" value="ECO:0007669"/>
    <property type="project" value="UniProtKB-SubCell"/>
</dbReference>
<evidence type="ECO:0000256" key="3">
    <source>
        <dbReference type="ARBA" id="ARBA00023242"/>
    </source>
</evidence>
<feature type="domain" description="Rad21/Rec8-like protein N-terminal" evidence="6">
    <location>
        <begin position="23"/>
        <end position="121"/>
    </location>
</feature>
<comment type="subcellular location">
    <subcellularLocation>
        <location evidence="1">Nucleus</location>
    </subcellularLocation>
</comment>
<dbReference type="Pfam" id="PF04825">
    <property type="entry name" value="Rad21_Rec8_N"/>
    <property type="match status" value="1"/>
</dbReference>
<keyword evidence="3" id="KW-0539">Nucleus</keyword>
<evidence type="ECO:0000259" key="5">
    <source>
        <dbReference type="Pfam" id="PF04824"/>
    </source>
</evidence>
<keyword evidence="8" id="KW-1185">Reference proteome</keyword>
<evidence type="ECO:0000256" key="2">
    <source>
        <dbReference type="ARBA" id="ARBA00009870"/>
    </source>
</evidence>
<dbReference type="PANTHER" id="PTHR12585">
    <property type="entry name" value="SCC1 / RAD21 FAMILY MEMBER"/>
    <property type="match status" value="1"/>
</dbReference>
<feature type="compositionally biased region" description="Basic and acidic residues" evidence="4">
    <location>
        <begin position="251"/>
        <end position="265"/>
    </location>
</feature>